<name>A0ABV9D9W7_9MICO</name>
<comment type="caution">
    <text evidence="1">The sequence shown here is derived from an EMBL/GenBank/DDBJ whole genome shotgun (WGS) entry which is preliminary data.</text>
</comment>
<dbReference type="InterPro" id="IPR031596">
    <property type="entry name" value="MaAIMP_sms"/>
</dbReference>
<dbReference type="Proteomes" id="UP001595955">
    <property type="component" value="Unassembled WGS sequence"/>
</dbReference>
<sequence>MSLAAILLMVFAVVVLWGGLVVATRFLVTHPLPPEDDDPVAPGGPTDR</sequence>
<gene>
    <name evidence="1" type="ORF">ACFO3F_07830</name>
</gene>
<accession>A0ABV9D9W7</accession>
<reference evidence="2" key="1">
    <citation type="journal article" date="2019" name="Int. J. Syst. Evol. Microbiol.">
        <title>The Global Catalogue of Microorganisms (GCM) 10K type strain sequencing project: providing services to taxonomists for standard genome sequencing and annotation.</title>
        <authorList>
            <consortium name="The Broad Institute Genomics Platform"/>
            <consortium name="The Broad Institute Genome Sequencing Center for Infectious Disease"/>
            <person name="Wu L."/>
            <person name="Ma J."/>
        </authorList>
    </citation>
    <scope>NUCLEOTIDE SEQUENCE [LARGE SCALE GENOMIC DNA]</scope>
    <source>
        <strain evidence="2">JCM 3369</strain>
    </source>
</reference>
<dbReference type="RefSeq" id="WP_122824137.1">
    <property type="nucleotide sequence ID" value="NZ_CP033325.1"/>
</dbReference>
<organism evidence="1 2">
    <name type="scientific">Georgenia faecalis</name>
    <dbReference type="NCBI Taxonomy" id="2483799"/>
    <lineage>
        <taxon>Bacteria</taxon>
        <taxon>Bacillati</taxon>
        <taxon>Actinomycetota</taxon>
        <taxon>Actinomycetes</taxon>
        <taxon>Micrococcales</taxon>
        <taxon>Bogoriellaceae</taxon>
        <taxon>Georgenia</taxon>
    </lineage>
</organism>
<dbReference type="Pfam" id="PF16951">
    <property type="entry name" value="MaAIMP_sms"/>
    <property type="match status" value="1"/>
</dbReference>
<dbReference type="NCBIfam" id="NF033493">
    <property type="entry name" value="MetS_like_NSS"/>
    <property type="match status" value="1"/>
</dbReference>
<evidence type="ECO:0000313" key="2">
    <source>
        <dbReference type="Proteomes" id="UP001595955"/>
    </source>
</evidence>
<proteinExistence type="predicted"/>
<evidence type="ECO:0000313" key="1">
    <source>
        <dbReference type="EMBL" id="MFC4555156.1"/>
    </source>
</evidence>
<keyword evidence="2" id="KW-1185">Reference proteome</keyword>
<protein>
    <submittedName>
        <fullName evidence="1">Methionine/alanine import family NSS transporter small subunit</fullName>
    </submittedName>
</protein>
<dbReference type="EMBL" id="JBHSGF010000004">
    <property type="protein sequence ID" value="MFC4555156.1"/>
    <property type="molecule type" value="Genomic_DNA"/>
</dbReference>